<accession>A0ABU0GT48</accession>
<protein>
    <submittedName>
        <fullName evidence="1">Subtilase family serine protease</fullName>
    </submittedName>
</protein>
<comment type="caution">
    <text evidence="1">The sequence shown here is derived from an EMBL/GenBank/DDBJ whole genome shotgun (WGS) entry which is preliminary data.</text>
</comment>
<evidence type="ECO:0000313" key="2">
    <source>
        <dbReference type="Proteomes" id="UP001241988"/>
    </source>
</evidence>
<keyword evidence="1" id="KW-0645">Protease</keyword>
<dbReference type="GO" id="GO:0008233">
    <property type="term" value="F:peptidase activity"/>
    <property type="evidence" value="ECO:0007669"/>
    <property type="project" value="UniProtKB-KW"/>
</dbReference>
<gene>
    <name evidence="1" type="ORF">QOZ98_001362</name>
</gene>
<name>A0ABU0GT48_9BACL</name>
<evidence type="ECO:0000313" key="1">
    <source>
        <dbReference type="EMBL" id="MDQ0428536.1"/>
    </source>
</evidence>
<keyword evidence="1" id="KW-0378">Hydrolase</keyword>
<dbReference type="Proteomes" id="UP001241988">
    <property type="component" value="Unassembled WGS sequence"/>
</dbReference>
<proteinExistence type="predicted"/>
<dbReference type="GO" id="GO:0006508">
    <property type="term" value="P:proteolysis"/>
    <property type="evidence" value="ECO:0007669"/>
    <property type="project" value="UniProtKB-KW"/>
</dbReference>
<reference evidence="1 2" key="1">
    <citation type="submission" date="2023-07" db="EMBL/GenBank/DDBJ databases">
        <title>Genomic Encyclopedia of Type Strains, Phase IV (KMG-IV): sequencing the most valuable type-strain genomes for metagenomic binning, comparative biology and taxonomic classification.</title>
        <authorList>
            <person name="Goeker M."/>
        </authorList>
    </citation>
    <scope>NUCLEOTIDE SEQUENCE [LARGE SCALE GENOMIC DNA]</scope>
    <source>
        <strain evidence="1 2">DSM 16419</strain>
    </source>
</reference>
<dbReference type="EMBL" id="JAUSWB010000003">
    <property type="protein sequence ID" value="MDQ0428536.1"/>
    <property type="molecule type" value="Genomic_DNA"/>
</dbReference>
<keyword evidence="2" id="KW-1185">Reference proteome</keyword>
<dbReference type="RefSeq" id="WP_308786710.1">
    <property type="nucleotide sequence ID" value="NZ_JAUSWB010000003.1"/>
</dbReference>
<sequence>MNESKFYDIVKEVENEMGGYITQTSVNGFSVEIECKSNSGKQRHTAKFEFDKNTGDSTTTFAAYPNSGTYRYFRDEVRAKMRKELNN</sequence>
<organism evidence="1 2">
    <name type="scientific">Planomicrobium stackebrandtii</name>
    <dbReference type="NCBI Taxonomy" id="253160"/>
    <lineage>
        <taxon>Bacteria</taxon>
        <taxon>Bacillati</taxon>
        <taxon>Bacillota</taxon>
        <taxon>Bacilli</taxon>
        <taxon>Bacillales</taxon>
        <taxon>Caryophanaceae</taxon>
        <taxon>Planomicrobium</taxon>
    </lineage>
</organism>